<evidence type="ECO:0000313" key="8">
    <source>
        <dbReference type="EMBL" id="KAK2729486.1"/>
    </source>
</evidence>
<dbReference type="InterPro" id="IPR004841">
    <property type="entry name" value="AA-permease/SLC12A_dom"/>
</dbReference>
<dbReference type="AlphaFoldDB" id="A0AAD9XWH6"/>
<feature type="transmembrane region" description="Helical" evidence="6">
    <location>
        <begin position="325"/>
        <end position="346"/>
    </location>
</feature>
<keyword evidence="9" id="KW-1185">Reference proteome</keyword>
<evidence type="ECO:0000256" key="2">
    <source>
        <dbReference type="ARBA" id="ARBA00022692"/>
    </source>
</evidence>
<feature type="transmembrane region" description="Helical" evidence="6">
    <location>
        <begin position="182"/>
        <end position="200"/>
    </location>
</feature>
<dbReference type="PANTHER" id="PTHR43341">
    <property type="entry name" value="AMINO ACID PERMEASE"/>
    <property type="match status" value="1"/>
</dbReference>
<feature type="transmembrane region" description="Helical" evidence="6">
    <location>
        <begin position="148"/>
        <end position="170"/>
    </location>
</feature>
<dbReference type="InterPro" id="IPR050524">
    <property type="entry name" value="APC_YAT"/>
</dbReference>
<evidence type="ECO:0000256" key="5">
    <source>
        <dbReference type="SAM" id="MobiDB-lite"/>
    </source>
</evidence>
<keyword evidence="3 6" id="KW-1133">Transmembrane helix</keyword>
<evidence type="ECO:0000256" key="1">
    <source>
        <dbReference type="ARBA" id="ARBA00004141"/>
    </source>
</evidence>
<dbReference type="Pfam" id="PF00324">
    <property type="entry name" value="AA_permease"/>
    <property type="match status" value="1"/>
</dbReference>
<dbReference type="PANTHER" id="PTHR43341:SF39">
    <property type="entry name" value="AMINO ACID TRANSPORTER (EUROFUNG)-RELATED"/>
    <property type="match status" value="1"/>
</dbReference>
<feature type="transmembrane region" description="Helical" evidence="6">
    <location>
        <begin position="117"/>
        <end position="142"/>
    </location>
</feature>
<feature type="transmembrane region" description="Helical" evidence="6">
    <location>
        <begin position="271"/>
        <end position="289"/>
    </location>
</feature>
<evidence type="ECO:0000256" key="6">
    <source>
        <dbReference type="SAM" id="Phobius"/>
    </source>
</evidence>
<keyword evidence="4 6" id="KW-0472">Membrane</keyword>
<feature type="compositionally biased region" description="Polar residues" evidence="5">
    <location>
        <begin position="12"/>
        <end position="33"/>
    </location>
</feature>
<gene>
    <name evidence="8" type="ORF">CKAH01_10169</name>
</gene>
<dbReference type="Proteomes" id="UP001281614">
    <property type="component" value="Unassembled WGS sequence"/>
</dbReference>
<evidence type="ECO:0000256" key="3">
    <source>
        <dbReference type="ARBA" id="ARBA00022989"/>
    </source>
</evidence>
<feature type="compositionally biased region" description="Basic and acidic residues" evidence="5">
    <location>
        <begin position="1"/>
        <end position="10"/>
    </location>
</feature>
<feature type="region of interest" description="Disordered" evidence="5">
    <location>
        <begin position="1"/>
        <end position="33"/>
    </location>
</feature>
<dbReference type="Gene3D" id="1.20.1740.10">
    <property type="entry name" value="Amino acid/polyamine transporter I"/>
    <property type="match status" value="1"/>
</dbReference>
<protein>
    <submittedName>
        <fullName evidence="8">Proline transporter</fullName>
    </submittedName>
</protein>
<sequence>MAEPAVKDTIADDSSSARLGETSEATIPQTQRGLSPRHVQLMTIAGGIGVGLFVGVGGVLSKAGPLPLIIGYIIYGMGFIWPTTLNVAEMVAWLPIRGSIYELAARFVDPALGFAMGWTYFFAGAMLVCTEYSAVATVMGYWNVDGNPAVWIAIVLAVCYFLNMAAVKWFGESEFIMGSTKVLLLLGLIMMATFITMVGGNPKHDAYGFRNWSNGDFVHSYYADGATGVFLGVCISVRYAAFTIGGPDTISLAAGEIQNPRKTIPRVSKMIINRILFFYIFGILAVGIICNSRDERLLGAIDSGDAGAAASPWVLGLLSHGISGFLPGLINFLILLSGWSCGNAFLYSSSRTLYSLAQDGQAPKIFLRCTKSGVPWVCVTAVTLISLLSFLVASNEASEVFSWFLELTTVSLVVNFTCMSWVFVGWRRALKAQGIRQVSTSKRSWLASLLDRDNSAEPATQMETVIFPYIAPGASWTPYLCMVLGTIISLFIGFDIFSPWSTKGFITSYFGLGWFVGMFVFWKIYKRTSFVDPGSVDIYADGRKQAVDDECRLWEESLREEHRHEGLTKKNVVLRTWDKVWGDY</sequence>
<feature type="transmembrane region" description="Helical" evidence="6">
    <location>
        <begin position="72"/>
        <end position="96"/>
    </location>
</feature>
<feature type="domain" description="Amino acid permease/ SLC12A" evidence="7">
    <location>
        <begin position="38"/>
        <end position="448"/>
    </location>
</feature>
<proteinExistence type="predicted"/>
<evidence type="ECO:0000256" key="4">
    <source>
        <dbReference type="ARBA" id="ARBA00023136"/>
    </source>
</evidence>
<keyword evidence="2 6" id="KW-0812">Transmembrane</keyword>
<reference evidence="8" key="1">
    <citation type="submission" date="2023-02" db="EMBL/GenBank/DDBJ databases">
        <title>Colletotrichum kahawae CIFC_Que2 genome sequencing and assembly.</title>
        <authorList>
            <person name="Baroncelli R."/>
        </authorList>
    </citation>
    <scope>NUCLEOTIDE SEQUENCE</scope>
    <source>
        <strain evidence="8">CIFC_Que2</strain>
    </source>
</reference>
<feature type="transmembrane region" description="Helical" evidence="6">
    <location>
        <begin position="506"/>
        <end position="525"/>
    </location>
</feature>
<feature type="transmembrane region" description="Helical" evidence="6">
    <location>
        <begin position="41"/>
        <end position="60"/>
    </location>
</feature>
<feature type="transmembrane region" description="Helical" evidence="6">
    <location>
        <begin position="374"/>
        <end position="394"/>
    </location>
</feature>
<dbReference type="EMBL" id="VYYT01000777">
    <property type="protein sequence ID" value="KAK2729486.1"/>
    <property type="molecule type" value="Genomic_DNA"/>
</dbReference>
<organism evidence="8 9">
    <name type="scientific">Colletotrichum kahawae</name>
    <name type="common">Coffee berry disease fungus</name>
    <dbReference type="NCBI Taxonomy" id="34407"/>
    <lineage>
        <taxon>Eukaryota</taxon>
        <taxon>Fungi</taxon>
        <taxon>Dikarya</taxon>
        <taxon>Ascomycota</taxon>
        <taxon>Pezizomycotina</taxon>
        <taxon>Sordariomycetes</taxon>
        <taxon>Hypocreomycetidae</taxon>
        <taxon>Glomerellales</taxon>
        <taxon>Glomerellaceae</taxon>
        <taxon>Colletotrichum</taxon>
        <taxon>Colletotrichum gloeosporioides species complex</taxon>
    </lineage>
</organism>
<name>A0AAD9XWH6_COLKA</name>
<evidence type="ECO:0000313" key="9">
    <source>
        <dbReference type="Proteomes" id="UP001281614"/>
    </source>
</evidence>
<comment type="caution">
    <text evidence="8">The sequence shown here is derived from an EMBL/GenBank/DDBJ whole genome shotgun (WGS) entry which is preliminary data.</text>
</comment>
<accession>A0AAD9XWH6</accession>
<dbReference type="GO" id="GO:0015171">
    <property type="term" value="F:amino acid transmembrane transporter activity"/>
    <property type="evidence" value="ECO:0007669"/>
    <property type="project" value="TreeGrafter"/>
</dbReference>
<dbReference type="GO" id="GO:0016020">
    <property type="term" value="C:membrane"/>
    <property type="evidence" value="ECO:0007669"/>
    <property type="project" value="UniProtKB-SubCell"/>
</dbReference>
<comment type="subcellular location">
    <subcellularLocation>
        <location evidence="1">Membrane</location>
        <topology evidence="1">Multi-pass membrane protein</topology>
    </subcellularLocation>
</comment>
<feature type="transmembrane region" description="Helical" evidence="6">
    <location>
        <begin position="479"/>
        <end position="500"/>
    </location>
</feature>
<evidence type="ECO:0000259" key="7">
    <source>
        <dbReference type="Pfam" id="PF00324"/>
    </source>
</evidence>
<feature type="transmembrane region" description="Helical" evidence="6">
    <location>
        <begin position="400"/>
        <end position="426"/>
    </location>
</feature>
<feature type="transmembrane region" description="Helical" evidence="6">
    <location>
        <begin position="220"/>
        <end position="241"/>
    </location>
</feature>